<keyword evidence="5 7" id="KW-1133">Transmembrane helix</keyword>
<comment type="similarity">
    <text evidence="7">Belongs to the binding-protein-dependent transport system permease family.</text>
</comment>
<evidence type="ECO:0000313" key="11">
    <source>
        <dbReference type="Proteomes" id="UP001500503"/>
    </source>
</evidence>
<keyword evidence="4 7" id="KW-0812">Transmembrane</keyword>
<evidence type="ECO:0000256" key="1">
    <source>
        <dbReference type="ARBA" id="ARBA00004651"/>
    </source>
</evidence>
<keyword evidence="2 7" id="KW-0813">Transport</keyword>
<evidence type="ECO:0000256" key="5">
    <source>
        <dbReference type="ARBA" id="ARBA00022989"/>
    </source>
</evidence>
<dbReference type="Proteomes" id="UP001500503">
    <property type="component" value="Unassembled WGS sequence"/>
</dbReference>
<feature type="transmembrane region" description="Helical" evidence="7">
    <location>
        <begin position="177"/>
        <end position="197"/>
    </location>
</feature>
<gene>
    <name evidence="10" type="ORF">GCM10023191_010100</name>
</gene>
<evidence type="ECO:0000313" key="10">
    <source>
        <dbReference type="EMBL" id="GAA4485444.1"/>
    </source>
</evidence>
<comment type="caution">
    <text evidence="10">The sequence shown here is derived from an EMBL/GenBank/DDBJ whole genome shotgun (WGS) entry which is preliminary data.</text>
</comment>
<evidence type="ECO:0000256" key="4">
    <source>
        <dbReference type="ARBA" id="ARBA00022692"/>
    </source>
</evidence>
<accession>A0ABP8PDK1</accession>
<dbReference type="SUPFAM" id="SSF161098">
    <property type="entry name" value="MetI-like"/>
    <property type="match status" value="1"/>
</dbReference>
<evidence type="ECO:0000256" key="3">
    <source>
        <dbReference type="ARBA" id="ARBA00022475"/>
    </source>
</evidence>
<protein>
    <recommendedName>
        <fullName evidence="9">ABC transmembrane type-1 domain-containing protein</fullName>
    </recommendedName>
</protein>
<dbReference type="RefSeq" id="WP_345458118.1">
    <property type="nucleotide sequence ID" value="NZ_BAABHF010000010.1"/>
</dbReference>
<keyword evidence="6 7" id="KW-0472">Membrane</keyword>
<sequence>MTERSEGTEDAAPVVTPSDEGGSLTERSEGAGDTAPVVTPSDEGGATTVQSTRPRSARRGGPGRAKPGGRSGSVGRGKRAILAGVGYLVAFIFVAPYLEMLLTALKPDRELTASPTTFLPKHWNFGNFVDVWKAAPIWTNMQVSLTVAGAATLIALLVALPAAYYTARNRFWLRTPFLLLVLITQMFAPTALVVGIYREMVSLNLTDTLLGLILVNAAFNLPFCVWILHGYFSSIPKALEEAAYLDGAGKVKALTKVTLPLSLPGLVTAVIYTFIGAWNEYVVALTITSSPNRQPLTVAVPSFVTGYQEHWQYLFATSLIAIVPVVILFIVIERYLIGGLTAGSVK</sequence>
<feature type="domain" description="ABC transmembrane type-1" evidence="9">
    <location>
        <begin position="141"/>
        <end position="332"/>
    </location>
</feature>
<feature type="region of interest" description="Disordered" evidence="8">
    <location>
        <begin position="1"/>
        <end position="75"/>
    </location>
</feature>
<dbReference type="PANTHER" id="PTHR32243">
    <property type="entry name" value="MALTOSE TRANSPORT SYSTEM PERMEASE-RELATED"/>
    <property type="match status" value="1"/>
</dbReference>
<organism evidence="10 11">
    <name type="scientific">Actinoallomurus oryzae</name>
    <dbReference type="NCBI Taxonomy" id="502180"/>
    <lineage>
        <taxon>Bacteria</taxon>
        <taxon>Bacillati</taxon>
        <taxon>Actinomycetota</taxon>
        <taxon>Actinomycetes</taxon>
        <taxon>Streptosporangiales</taxon>
        <taxon>Thermomonosporaceae</taxon>
        <taxon>Actinoallomurus</taxon>
    </lineage>
</organism>
<dbReference type="PANTHER" id="PTHR32243:SF18">
    <property type="entry name" value="INNER MEMBRANE ABC TRANSPORTER PERMEASE PROTEIN YCJP"/>
    <property type="match status" value="1"/>
</dbReference>
<dbReference type="Gene3D" id="1.10.3720.10">
    <property type="entry name" value="MetI-like"/>
    <property type="match status" value="1"/>
</dbReference>
<dbReference type="PROSITE" id="PS50928">
    <property type="entry name" value="ABC_TM1"/>
    <property type="match status" value="1"/>
</dbReference>
<dbReference type="InterPro" id="IPR035906">
    <property type="entry name" value="MetI-like_sf"/>
</dbReference>
<feature type="transmembrane region" description="Helical" evidence="7">
    <location>
        <begin position="209"/>
        <end position="232"/>
    </location>
</feature>
<evidence type="ECO:0000256" key="2">
    <source>
        <dbReference type="ARBA" id="ARBA00022448"/>
    </source>
</evidence>
<dbReference type="EMBL" id="BAABHF010000010">
    <property type="protein sequence ID" value="GAA4485444.1"/>
    <property type="molecule type" value="Genomic_DNA"/>
</dbReference>
<evidence type="ECO:0000259" key="9">
    <source>
        <dbReference type="PROSITE" id="PS50928"/>
    </source>
</evidence>
<feature type="transmembrane region" description="Helical" evidence="7">
    <location>
        <begin position="80"/>
        <end position="98"/>
    </location>
</feature>
<evidence type="ECO:0000256" key="7">
    <source>
        <dbReference type="RuleBase" id="RU363032"/>
    </source>
</evidence>
<reference evidence="11" key="1">
    <citation type="journal article" date="2019" name="Int. J. Syst. Evol. Microbiol.">
        <title>The Global Catalogue of Microorganisms (GCM) 10K type strain sequencing project: providing services to taxonomists for standard genome sequencing and annotation.</title>
        <authorList>
            <consortium name="The Broad Institute Genomics Platform"/>
            <consortium name="The Broad Institute Genome Sequencing Center for Infectious Disease"/>
            <person name="Wu L."/>
            <person name="Ma J."/>
        </authorList>
    </citation>
    <scope>NUCLEOTIDE SEQUENCE [LARGE SCALE GENOMIC DNA]</scope>
    <source>
        <strain evidence="11">JCM 17933</strain>
    </source>
</reference>
<name>A0ABP8PDK1_9ACTN</name>
<dbReference type="InterPro" id="IPR000515">
    <property type="entry name" value="MetI-like"/>
</dbReference>
<feature type="transmembrane region" description="Helical" evidence="7">
    <location>
        <begin position="143"/>
        <end position="165"/>
    </location>
</feature>
<dbReference type="InterPro" id="IPR050901">
    <property type="entry name" value="BP-dep_ABC_trans_perm"/>
</dbReference>
<feature type="transmembrane region" description="Helical" evidence="7">
    <location>
        <begin position="253"/>
        <end position="275"/>
    </location>
</feature>
<dbReference type="Pfam" id="PF00528">
    <property type="entry name" value="BPD_transp_1"/>
    <property type="match status" value="1"/>
</dbReference>
<dbReference type="CDD" id="cd06261">
    <property type="entry name" value="TM_PBP2"/>
    <property type="match status" value="1"/>
</dbReference>
<evidence type="ECO:0000256" key="8">
    <source>
        <dbReference type="SAM" id="MobiDB-lite"/>
    </source>
</evidence>
<keyword evidence="3" id="KW-1003">Cell membrane</keyword>
<evidence type="ECO:0000256" key="6">
    <source>
        <dbReference type="ARBA" id="ARBA00023136"/>
    </source>
</evidence>
<comment type="subcellular location">
    <subcellularLocation>
        <location evidence="1 7">Cell membrane</location>
        <topology evidence="1 7">Multi-pass membrane protein</topology>
    </subcellularLocation>
</comment>
<feature type="transmembrane region" description="Helical" evidence="7">
    <location>
        <begin position="311"/>
        <end position="332"/>
    </location>
</feature>
<keyword evidence="11" id="KW-1185">Reference proteome</keyword>
<proteinExistence type="inferred from homology"/>